<keyword evidence="4" id="KW-1185">Reference proteome</keyword>
<keyword evidence="2" id="KW-0378">Hydrolase</keyword>
<dbReference type="RefSeq" id="WP_194452227.1">
    <property type="nucleotide sequence ID" value="NZ_CP063849.1"/>
</dbReference>
<dbReference type="KEGG" id="pfer:IRI77_11640"/>
<sequence>MNARCYPASLQVNGGPIFHNGVWSGFVAFDTPGLTLEQVKTVAEYYYSLGYGYVCPTLVTASAEAYQTNLPVLRAARDFEWGQGILPPHLEGPFLAPECMGAHNLALRQDPTVEFAAKLLEWSGGFIGWLTMASERPGAPEVIRYLADHGVSVSLGHQNPGVEHIQAGLAAGATGFTHVLNAATRDKFGAKDLRIVAQFTDRRAWSMIIPDAIHVPEYAVQLMSQAKGPDKVIFVADESPLIGSPVPSTAEFWGRTFEVRRDEAGRVRSYDLSGSCTSLIECMNLALGWGIPRDTVERAVTTNAAAFLRPALDRLGIRLDEAPTHCPGVVFEDGAYIPAQ</sequence>
<evidence type="ECO:0000313" key="4">
    <source>
        <dbReference type="Proteomes" id="UP000593892"/>
    </source>
</evidence>
<dbReference type="GO" id="GO:0008448">
    <property type="term" value="F:N-acetylglucosamine-6-phosphate deacetylase activity"/>
    <property type="evidence" value="ECO:0007669"/>
    <property type="project" value="TreeGrafter"/>
</dbReference>
<dbReference type="InterPro" id="IPR032466">
    <property type="entry name" value="Metal_Hydrolase"/>
</dbReference>
<evidence type="ECO:0000256" key="2">
    <source>
        <dbReference type="ARBA" id="ARBA00022801"/>
    </source>
</evidence>
<dbReference type="AlphaFoldDB" id="A0A7S7NVH6"/>
<organism evidence="3 4">
    <name type="scientific">Paludibaculum fermentans</name>
    <dbReference type="NCBI Taxonomy" id="1473598"/>
    <lineage>
        <taxon>Bacteria</taxon>
        <taxon>Pseudomonadati</taxon>
        <taxon>Acidobacteriota</taxon>
        <taxon>Terriglobia</taxon>
        <taxon>Bryobacterales</taxon>
        <taxon>Bryobacteraceae</taxon>
        <taxon>Paludibaculum</taxon>
    </lineage>
</organism>
<dbReference type="EMBL" id="CP063849">
    <property type="protein sequence ID" value="QOY90567.1"/>
    <property type="molecule type" value="Genomic_DNA"/>
</dbReference>
<accession>A0A7S7NVH6</accession>
<dbReference type="Gene3D" id="3.20.20.140">
    <property type="entry name" value="Metal-dependent hydrolases"/>
    <property type="match status" value="1"/>
</dbReference>
<reference evidence="3 4" key="1">
    <citation type="submission" date="2020-10" db="EMBL/GenBank/DDBJ databases">
        <title>Complete genome sequence of Paludibaculum fermentans P105T, a facultatively anaerobic acidobacterium capable of dissimilatory Fe(III) reduction.</title>
        <authorList>
            <person name="Dedysh S.N."/>
            <person name="Beletsky A.V."/>
            <person name="Kulichevskaya I.S."/>
            <person name="Mardanov A.V."/>
            <person name="Ravin N.V."/>
        </authorList>
    </citation>
    <scope>NUCLEOTIDE SEQUENCE [LARGE SCALE GENOMIC DNA]</scope>
    <source>
        <strain evidence="3 4">P105</strain>
    </source>
</reference>
<evidence type="ECO:0000313" key="3">
    <source>
        <dbReference type="EMBL" id="QOY90567.1"/>
    </source>
</evidence>
<dbReference type="GO" id="GO:0006046">
    <property type="term" value="P:N-acetylglucosamine catabolic process"/>
    <property type="evidence" value="ECO:0007669"/>
    <property type="project" value="TreeGrafter"/>
</dbReference>
<dbReference type="Proteomes" id="UP000593892">
    <property type="component" value="Chromosome"/>
</dbReference>
<dbReference type="SUPFAM" id="SSF51556">
    <property type="entry name" value="Metallo-dependent hydrolases"/>
    <property type="match status" value="1"/>
</dbReference>
<evidence type="ECO:0008006" key="5">
    <source>
        <dbReference type="Google" id="ProtNLM"/>
    </source>
</evidence>
<name>A0A7S7NVH6_PALFE</name>
<dbReference type="PANTHER" id="PTHR11113:SF14">
    <property type="entry name" value="N-ACETYLGLUCOSAMINE-6-PHOSPHATE DEACETYLASE"/>
    <property type="match status" value="1"/>
</dbReference>
<dbReference type="PANTHER" id="PTHR11113">
    <property type="entry name" value="N-ACETYLGLUCOSAMINE-6-PHOSPHATE DEACETYLASE"/>
    <property type="match status" value="1"/>
</dbReference>
<protein>
    <recommendedName>
        <fullName evidence="5">N-acetylglucosamine-6-phosphate deacetylase</fullName>
    </recommendedName>
</protein>
<comment type="similarity">
    <text evidence="1">Belongs to the metallo-dependent hydrolases superfamily. NagA family.</text>
</comment>
<gene>
    <name evidence="3" type="ORF">IRI77_11640</name>
</gene>
<evidence type="ECO:0000256" key="1">
    <source>
        <dbReference type="ARBA" id="ARBA00010716"/>
    </source>
</evidence>
<proteinExistence type="inferred from homology"/>